<dbReference type="EMBL" id="JAHKSW010000004">
    <property type="protein sequence ID" value="KAG7332872.1"/>
    <property type="molecule type" value="Genomic_DNA"/>
</dbReference>
<dbReference type="PANTHER" id="PTHR24274">
    <property type="entry name" value="CILIA- AND FLAGELLA-ASSOCIATED PROTEIN 161"/>
    <property type="match status" value="1"/>
</dbReference>
<dbReference type="AlphaFoldDB" id="A0A9D3SQJ5"/>
<organism evidence="2 3">
    <name type="scientific">Hemibagrus wyckioides</name>
    <dbReference type="NCBI Taxonomy" id="337641"/>
    <lineage>
        <taxon>Eukaryota</taxon>
        <taxon>Metazoa</taxon>
        <taxon>Chordata</taxon>
        <taxon>Craniata</taxon>
        <taxon>Vertebrata</taxon>
        <taxon>Euteleostomi</taxon>
        <taxon>Actinopterygii</taxon>
        <taxon>Neopterygii</taxon>
        <taxon>Teleostei</taxon>
        <taxon>Ostariophysi</taxon>
        <taxon>Siluriformes</taxon>
        <taxon>Bagridae</taxon>
        <taxon>Hemibagrus</taxon>
    </lineage>
</organism>
<comment type="caution">
    <text evidence="2">The sequence shown here is derived from an EMBL/GenBank/DDBJ whole genome shotgun (WGS) entry which is preliminary data.</text>
</comment>
<dbReference type="GO" id="GO:0031514">
    <property type="term" value="C:motile cilium"/>
    <property type="evidence" value="ECO:0007669"/>
    <property type="project" value="TreeGrafter"/>
</dbReference>
<evidence type="ECO:0000313" key="2">
    <source>
        <dbReference type="EMBL" id="KAG7332872.1"/>
    </source>
</evidence>
<dbReference type="Pfam" id="PF24569">
    <property type="entry name" value="CFAP161"/>
    <property type="match status" value="1"/>
</dbReference>
<accession>A0A9D3SQJ5</accession>
<dbReference type="InterPro" id="IPR055325">
    <property type="entry name" value="CF161"/>
</dbReference>
<evidence type="ECO:0008006" key="4">
    <source>
        <dbReference type="Google" id="ProtNLM"/>
    </source>
</evidence>
<name>A0A9D3SQJ5_9TELE</name>
<proteinExistence type="predicted"/>
<reference evidence="2 3" key="1">
    <citation type="submission" date="2021-06" db="EMBL/GenBank/DDBJ databases">
        <title>Chromosome-level genome assembly of the red-tail catfish (Hemibagrus wyckioides).</title>
        <authorList>
            <person name="Shao F."/>
        </authorList>
    </citation>
    <scope>NUCLEOTIDE SEQUENCE [LARGE SCALE GENOMIC DNA]</scope>
    <source>
        <strain evidence="2">EC202008001</strain>
        <tissue evidence="2">Blood</tissue>
    </source>
</reference>
<feature type="region of interest" description="Disordered" evidence="1">
    <location>
        <begin position="1"/>
        <end position="25"/>
    </location>
</feature>
<gene>
    <name evidence="2" type="ORF">KOW79_003007</name>
</gene>
<keyword evidence="3" id="KW-1185">Reference proteome</keyword>
<dbReference type="OrthoDB" id="2126411at2759"/>
<dbReference type="PANTHER" id="PTHR24274:SF1">
    <property type="entry name" value="CILIA- AND FLAGELLA-ASSOCIATED PROTEIN 161"/>
    <property type="match status" value="1"/>
</dbReference>
<evidence type="ECO:0000313" key="3">
    <source>
        <dbReference type="Proteomes" id="UP000824219"/>
    </source>
</evidence>
<sequence>MGLEGAGLAPSDSGPEVLTGSQTLPRAPQVSSFTASCPLAPELYISAAGLGAAGAHAQEALWTWRRFVRVKLGIGAEMDPVRVYRPAVRLGNWREDVTLEEEALSEFLQRKDRGELTVQKTGVLRQNLLKPVSLSVSPDGSLRFGDPVMLVNSRGMKRDPCDPGVLSIIADFSNFTSHLKTNSKQFLQGPCQVGGASSRQPCVRNTFIITSVDECEDGEILRYEQNFALRTTPDFGAELYLASDHRTFQKCAKKSRLQEVSLVQQKDFLCWWKLLYFDPQERLEHEGFPVQVNTKLLLSHCKTNQCLAALPDHTLWTPFGKESEITAHTFLDSHKAEQESNHWIFMTSDLREEEPSRN</sequence>
<dbReference type="GO" id="GO:0060271">
    <property type="term" value="P:cilium assembly"/>
    <property type="evidence" value="ECO:0007669"/>
    <property type="project" value="TreeGrafter"/>
</dbReference>
<dbReference type="Proteomes" id="UP000824219">
    <property type="component" value="Linkage Group LG04"/>
</dbReference>
<protein>
    <recommendedName>
        <fullName evidence="4">Cilia- and flagella-associated protein 161</fullName>
    </recommendedName>
</protein>
<evidence type="ECO:0000256" key="1">
    <source>
        <dbReference type="SAM" id="MobiDB-lite"/>
    </source>
</evidence>